<comment type="caution">
    <text evidence="1">The sequence shown here is derived from an EMBL/GenBank/DDBJ whole genome shotgun (WGS) entry which is preliminary data.</text>
</comment>
<accession>A0A922KZN5</accession>
<evidence type="ECO:0000313" key="2">
    <source>
        <dbReference type="Proteomes" id="UP000790347"/>
    </source>
</evidence>
<dbReference type="Proteomes" id="UP000790347">
    <property type="component" value="Unassembled WGS sequence"/>
</dbReference>
<protein>
    <recommendedName>
        <fullName evidence="3">Reverse transcriptase domain-containing protein</fullName>
    </recommendedName>
</protein>
<gene>
    <name evidence="1" type="ORF">DERF_012041</name>
</gene>
<reference evidence="1" key="2">
    <citation type="journal article" date="2022" name="Res Sq">
        <title>Comparative Genomics Reveals Insights into the Divergent Evolution of Astigmatic Mites and Household Pest Adaptations.</title>
        <authorList>
            <person name="Xiong Q."/>
            <person name="Wan A.T.-Y."/>
            <person name="Liu X.-Y."/>
            <person name="Fung C.S.-H."/>
            <person name="Xiao X."/>
            <person name="Malainual N."/>
            <person name="Hou J."/>
            <person name="Wang L."/>
            <person name="Wang M."/>
            <person name="Yang K."/>
            <person name="Cui Y."/>
            <person name="Leung E."/>
            <person name="Nong W."/>
            <person name="Shin S.-K."/>
            <person name="Au S."/>
            <person name="Jeong K.Y."/>
            <person name="Chew F.T."/>
            <person name="Hui J."/>
            <person name="Leung T.F."/>
            <person name="Tungtrongchitr A."/>
            <person name="Zhong N."/>
            <person name="Liu Z."/>
            <person name="Tsui S."/>
        </authorList>
    </citation>
    <scope>NUCLEOTIDE SEQUENCE</scope>
    <source>
        <strain evidence="1">Derf</strain>
        <tissue evidence="1">Whole organism</tissue>
    </source>
</reference>
<dbReference type="AlphaFoldDB" id="A0A922KZN5"/>
<evidence type="ECO:0000313" key="1">
    <source>
        <dbReference type="EMBL" id="KAH9501181.1"/>
    </source>
</evidence>
<sequence length="442" mass="51290">MNFIRNHHKNKSDRINSTTDTEHMFRSLNDHIHTLKNFITCVMNRNNSTNFLNIVFDWAIQNKIPVNKEKTNALLLSKKNKPTPNNLIIKTVESTKILGVTFTRDLKFNLHVKKKILEAYKYLQILKTYVSHKFGLSSDKRITLYNCFVKPSLLNASEIWSNNINYQSKRSLVTLDNALLRNAINAFKSTPIDCLHLLTRTPLINDILILRRNSAALKIRKIPVGPVDALNNNIIIMGNWNIEHDITIDINYQFNDHFILCHSSINIVQGNHTFDVYTKYWFHTGLVDAIDNSIRKSLKLLLNHHYLHQSKIIVYTPIKSGLYKIQTISSKNIMKIVQFLNLSYSTIYVKHIERYTYTNQVDVSRIKISFKYYAKSKINEIIKSHLNESMLTKKLHPYAQATAQQGRTCLINEKLVYQQIALCAILHKIIATSPHVRCLMTL</sequence>
<proteinExistence type="predicted"/>
<reference evidence="1" key="1">
    <citation type="submission" date="2013-05" db="EMBL/GenBank/DDBJ databases">
        <authorList>
            <person name="Yim A.K.Y."/>
            <person name="Chan T.F."/>
            <person name="Ji K.M."/>
            <person name="Liu X.Y."/>
            <person name="Zhou J.W."/>
            <person name="Li R.Q."/>
            <person name="Yang K.Y."/>
            <person name="Li J."/>
            <person name="Li M."/>
            <person name="Law P.T.W."/>
            <person name="Wu Y.L."/>
            <person name="Cai Z.L."/>
            <person name="Qin H."/>
            <person name="Bao Y."/>
            <person name="Leung R.K.K."/>
            <person name="Ng P.K.S."/>
            <person name="Zou J."/>
            <person name="Zhong X.J."/>
            <person name="Ran P.X."/>
            <person name="Zhong N.S."/>
            <person name="Liu Z.G."/>
            <person name="Tsui S.K.W."/>
        </authorList>
    </citation>
    <scope>NUCLEOTIDE SEQUENCE</scope>
    <source>
        <strain evidence="1">Derf</strain>
        <tissue evidence="1">Whole organism</tissue>
    </source>
</reference>
<organism evidence="1 2">
    <name type="scientific">Dermatophagoides farinae</name>
    <name type="common">American house dust mite</name>
    <dbReference type="NCBI Taxonomy" id="6954"/>
    <lineage>
        <taxon>Eukaryota</taxon>
        <taxon>Metazoa</taxon>
        <taxon>Ecdysozoa</taxon>
        <taxon>Arthropoda</taxon>
        <taxon>Chelicerata</taxon>
        <taxon>Arachnida</taxon>
        <taxon>Acari</taxon>
        <taxon>Acariformes</taxon>
        <taxon>Sarcoptiformes</taxon>
        <taxon>Astigmata</taxon>
        <taxon>Psoroptidia</taxon>
        <taxon>Analgoidea</taxon>
        <taxon>Pyroglyphidae</taxon>
        <taxon>Dermatophagoidinae</taxon>
        <taxon>Dermatophagoides</taxon>
    </lineage>
</organism>
<evidence type="ECO:0008006" key="3">
    <source>
        <dbReference type="Google" id="ProtNLM"/>
    </source>
</evidence>
<name>A0A922KZN5_DERFA</name>
<keyword evidence="2" id="KW-1185">Reference proteome</keyword>
<dbReference type="EMBL" id="ASGP02000006">
    <property type="protein sequence ID" value="KAH9501181.1"/>
    <property type="molecule type" value="Genomic_DNA"/>
</dbReference>